<evidence type="ECO:0000313" key="3">
    <source>
        <dbReference type="Proteomes" id="UP000808349"/>
    </source>
</evidence>
<evidence type="ECO:0000256" key="1">
    <source>
        <dbReference type="SAM" id="SignalP"/>
    </source>
</evidence>
<dbReference type="EMBL" id="JADKFW010000018">
    <property type="protein sequence ID" value="MBK9719327.1"/>
    <property type="molecule type" value="Genomic_DNA"/>
</dbReference>
<reference evidence="2 3" key="1">
    <citation type="submission" date="2020-10" db="EMBL/GenBank/DDBJ databases">
        <title>Connecting structure to function with the recovery of over 1000 high-quality activated sludge metagenome-assembled genomes encoding full-length rRNA genes using long-read sequencing.</title>
        <authorList>
            <person name="Singleton C.M."/>
            <person name="Petriglieri F."/>
            <person name="Kristensen J.M."/>
            <person name="Kirkegaard R.H."/>
            <person name="Michaelsen T.Y."/>
            <person name="Andersen M.H."/>
            <person name="Karst S.M."/>
            <person name="Dueholm M.S."/>
            <person name="Nielsen P.H."/>
            <person name="Albertsen M."/>
        </authorList>
    </citation>
    <scope>NUCLEOTIDE SEQUENCE [LARGE SCALE GENOMIC DNA]</scope>
    <source>
        <strain evidence="2">Ribe_18-Q3-R11-54_BAT3C.373</strain>
    </source>
</reference>
<organism evidence="2 3">
    <name type="scientific">Candidatus Defluviibacterium haderslevense</name>
    <dbReference type="NCBI Taxonomy" id="2981993"/>
    <lineage>
        <taxon>Bacteria</taxon>
        <taxon>Pseudomonadati</taxon>
        <taxon>Bacteroidota</taxon>
        <taxon>Saprospiria</taxon>
        <taxon>Saprospirales</taxon>
        <taxon>Saprospiraceae</taxon>
        <taxon>Candidatus Defluviibacterium</taxon>
    </lineage>
</organism>
<comment type="caution">
    <text evidence="2">The sequence shown here is derived from an EMBL/GenBank/DDBJ whole genome shotgun (WGS) entry which is preliminary data.</text>
</comment>
<dbReference type="AlphaFoldDB" id="A0A9D7SB06"/>
<dbReference type="InterPro" id="IPR008969">
    <property type="entry name" value="CarboxyPept-like_regulatory"/>
</dbReference>
<name>A0A9D7SB06_9BACT</name>
<accession>A0A9D7SB06</accession>
<protein>
    <submittedName>
        <fullName evidence="2">TonB-dependent receptor</fullName>
    </submittedName>
</protein>
<sequence length="836" mass="96166">MRRFIIPIFLFLLYHNAFTQQSSKFYGQATDAQNGLPLELVIVYVPETNVYFETKENGRFSLEISATKNLIIKCSRLGYQTQTITLGNWSGTKDQELNISLIPITNQEIIIKENVNTTNSNIKENVKSFELIPTTTGNIESILPSIALGVRSSSGGELSSQYSVRGGSYDENLVIINDFEVFRPQLIRNGQQEGLTFPNADLIRELNFSSGGFESKYGDKSSSVLDIKYKVPDSLRFSIMGSLLGASGHLEGSKKYRKNSPSKINYLLGARYKTSKYLLASQDLKGEYQPNFLDLQSYITVDLNDAFQLAFIGNINRSQFKLIPEESTQAKGSITFVLKLNAYYEGQELDYFNQSMGGLSLTYLPKNKKHPHFLKYMSAVYTGIEAEQFDILGYYRLSEIETTNDENAGKEIKLWGTGTQHLYTRNYLESLIFHNEIRGGLELRNKGMGGHFIQYGLSIRHEDLQDRINEWERIDSAGYSIPNSDTLVLLNSVLKTKNQFTNTKSAFWLQDEISLFEQSKIALKITPGVRLQYTELNQEMIFNPRCKFEWVPKNSTRNVRYWFSTGLYHQPPFYRELRTPNGSINEDLKSQKSAHFVAGMVANLKLKKVGPTPFKWISEIYYKKLWDVVSYDLDNVRILYSGQNDAEAYAIGWDNRINGEFAPGAESWVNLSFLRTYEHLYDVQHKARESGNPNGKEVNSVPRPTDQFFSISMFFQDYLPRNPNFKAHLQATVASGLPYGFKGDNIVYRNEYRHKPYHRVDIGFSTLLWDSHKKSAKPYNPLRFCRQSWISLEVFNLLKVKNEASVRWIKSVYNYQFAIPNYLSSRRINLRLRFDF</sequence>
<keyword evidence="2" id="KW-0675">Receptor</keyword>
<dbReference type="Gene3D" id="2.60.40.1120">
    <property type="entry name" value="Carboxypeptidase-like, regulatory domain"/>
    <property type="match status" value="1"/>
</dbReference>
<feature type="chain" id="PRO_5038505013" evidence="1">
    <location>
        <begin position="20"/>
        <end position="836"/>
    </location>
</feature>
<feature type="signal peptide" evidence="1">
    <location>
        <begin position="1"/>
        <end position="19"/>
    </location>
</feature>
<keyword evidence="1" id="KW-0732">Signal</keyword>
<dbReference type="Pfam" id="PF13715">
    <property type="entry name" value="CarbopepD_reg_2"/>
    <property type="match status" value="1"/>
</dbReference>
<dbReference type="SUPFAM" id="SSF49464">
    <property type="entry name" value="Carboxypeptidase regulatory domain-like"/>
    <property type="match status" value="1"/>
</dbReference>
<evidence type="ECO:0000313" key="2">
    <source>
        <dbReference type="EMBL" id="MBK9719327.1"/>
    </source>
</evidence>
<dbReference type="SUPFAM" id="SSF56935">
    <property type="entry name" value="Porins"/>
    <property type="match status" value="1"/>
</dbReference>
<gene>
    <name evidence="2" type="ORF">IPO85_17790</name>
</gene>
<dbReference type="Proteomes" id="UP000808349">
    <property type="component" value="Unassembled WGS sequence"/>
</dbReference>
<proteinExistence type="predicted"/>